<accession>A0AAE0ID69</accession>
<feature type="transmembrane region" description="Helical" evidence="1">
    <location>
        <begin position="7"/>
        <end position="23"/>
    </location>
</feature>
<evidence type="ECO:0000256" key="1">
    <source>
        <dbReference type="SAM" id="Phobius"/>
    </source>
</evidence>
<sequence>MTGLHNWGWFFFICTCWCCMYGMERERGHALLAWGVSGVLQHFTLYISMLSMSVCVVYSHVVLCFWWCFCSVFEPMAAHGRWCFVFGLCCGAA</sequence>
<feature type="transmembrane region" description="Helical" evidence="1">
    <location>
        <begin position="43"/>
        <end position="69"/>
    </location>
</feature>
<keyword evidence="1" id="KW-1133">Transmembrane helix</keyword>
<reference evidence="2" key="2">
    <citation type="submission" date="2023-06" db="EMBL/GenBank/DDBJ databases">
        <authorList>
            <consortium name="Lawrence Berkeley National Laboratory"/>
            <person name="Haridas S."/>
            <person name="Hensen N."/>
            <person name="Bonometti L."/>
            <person name="Westerberg I."/>
            <person name="Brannstrom I.O."/>
            <person name="Guillou S."/>
            <person name="Cros-Aarteil S."/>
            <person name="Calhoun S."/>
            <person name="Kuo A."/>
            <person name="Mondo S."/>
            <person name="Pangilinan J."/>
            <person name="Riley R."/>
            <person name="Labutti K."/>
            <person name="Andreopoulos B."/>
            <person name="Lipzen A."/>
            <person name="Chen C."/>
            <person name="Yanf M."/>
            <person name="Daum C."/>
            <person name="Ng V."/>
            <person name="Clum A."/>
            <person name="Steindorff A."/>
            <person name="Ohm R."/>
            <person name="Martin F."/>
            <person name="Silar P."/>
            <person name="Natvig D."/>
            <person name="Lalanne C."/>
            <person name="Gautier V."/>
            <person name="Ament-Velasquez S.L."/>
            <person name="Kruys A."/>
            <person name="Hutchinson M.I."/>
            <person name="Powell A.J."/>
            <person name="Barry K."/>
            <person name="Miller A.N."/>
            <person name="Grigoriev I.V."/>
            <person name="Debuchy R."/>
            <person name="Gladieux P."/>
            <person name="Thoren M.H."/>
            <person name="Johannesson H."/>
        </authorList>
    </citation>
    <scope>NUCLEOTIDE SEQUENCE</scope>
    <source>
        <strain evidence="2">CBS 118394</strain>
    </source>
</reference>
<keyword evidence="1" id="KW-0812">Transmembrane</keyword>
<dbReference type="Proteomes" id="UP001283341">
    <property type="component" value="Unassembled WGS sequence"/>
</dbReference>
<gene>
    <name evidence="2" type="ORF">B0H66DRAFT_215132</name>
</gene>
<name>A0AAE0ID69_9PEZI</name>
<keyword evidence="1" id="KW-0472">Membrane</keyword>
<evidence type="ECO:0000313" key="2">
    <source>
        <dbReference type="EMBL" id="KAK3322808.1"/>
    </source>
</evidence>
<evidence type="ECO:0000313" key="3">
    <source>
        <dbReference type="Proteomes" id="UP001283341"/>
    </source>
</evidence>
<organism evidence="2 3">
    <name type="scientific">Apodospora peruviana</name>
    <dbReference type="NCBI Taxonomy" id="516989"/>
    <lineage>
        <taxon>Eukaryota</taxon>
        <taxon>Fungi</taxon>
        <taxon>Dikarya</taxon>
        <taxon>Ascomycota</taxon>
        <taxon>Pezizomycotina</taxon>
        <taxon>Sordariomycetes</taxon>
        <taxon>Sordariomycetidae</taxon>
        <taxon>Sordariales</taxon>
        <taxon>Lasiosphaeriaceae</taxon>
        <taxon>Apodospora</taxon>
    </lineage>
</organism>
<dbReference type="AlphaFoldDB" id="A0AAE0ID69"/>
<comment type="caution">
    <text evidence="2">The sequence shown here is derived from an EMBL/GenBank/DDBJ whole genome shotgun (WGS) entry which is preliminary data.</text>
</comment>
<proteinExistence type="predicted"/>
<dbReference type="EMBL" id="JAUEDM010000003">
    <property type="protein sequence ID" value="KAK3322808.1"/>
    <property type="molecule type" value="Genomic_DNA"/>
</dbReference>
<reference evidence="2" key="1">
    <citation type="journal article" date="2023" name="Mol. Phylogenet. Evol.">
        <title>Genome-scale phylogeny and comparative genomics of the fungal order Sordariales.</title>
        <authorList>
            <person name="Hensen N."/>
            <person name="Bonometti L."/>
            <person name="Westerberg I."/>
            <person name="Brannstrom I.O."/>
            <person name="Guillou S."/>
            <person name="Cros-Aarteil S."/>
            <person name="Calhoun S."/>
            <person name="Haridas S."/>
            <person name="Kuo A."/>
            <person name="Mondo S."/>
            <person name="Pangilinan J."/>
            <person name="Riley R."/>
            <person name="LaButti K."/>
            <person name="Andreopoulos B."/>
            <person name="Lipzen A."/>
            <person name="Chen C."/>
            <person name="Yan M."/>
            <person name="Daum C."/>
            <person name="Ng V."/>
            <person name="Clum A."/>
            <person name="Steindorff A."/>
            <person name="Ohm R.A."/>
            <person name="Martin F."/>
            <person name="Silar P."/>
            <person name="Natvig D.O."/>
            <person name="Lalanne C."/>
            <person name="Gautier V."/>
            <person name="Ament-Velasquez S.L."/>
            <person name="Kruys A."/>
            <person name="Hutchinson M.I."/>
            <person name="Powell A.J."/>
            <person name="Barry K."/>
            <person name="Miller A.N."/>
            <person name="Grigoriev I.V."/>
            <person name="Debuchy R."/>
            <person name="Gladieux P."/>
            <person name="Hiltunen Thoren M."/>
            <person name="Johannesson H."/>
        </authorList>
    </citation>
    <scope>NUCLEOTIDE SEQUENCE</scope>
    <source>
        <strain evidence="2">CBS 118394</strain>
    </source>
</reference>
<protein>
    <submittedName>
        <fullName evidence="2">Uncharacterized protein</fullName>
    </submittedName>
</protein>
<keyword evidence="3" id="KW-1185">Reference proteome</keyword>